<dbReference type="SUPFAM" id="SSF82607">
    <property type="entry name" value="YbaB-like"/>
    <property type="match status" value="1"/>
</dbReference>
<dbReference type="InterPro" id="IPR004401">
    <property type="entry name" value="YbaB/EbfC"/>
</dbReference>
<organism evidence="2 3">
    <name type="scientific">Amycolatopsis suaedae</name>
    <dbReference type="NCBI Taxonomy" id="2510978"/>
    <lineage>
        <taxon>Bacteria</taxon>
        <taxon>Bacillati</taxon>
        <taxon>Actinomycetota</taxon>
        <taxon>Actinomycetes</taxon>
        <taxon>Pseudonocardiales</taxon>
        <taxon>Pseudonocardiaceae</taxon>
        <taxon>Amycolatopsis</taxon>
    </lineage>
</organism>
<protein>
    <submittedName>
        <fullName evidence="2">YbaB/EbfC family DNA-binding protein</fullName>
    </submittedName>
</protein>
<keyword evidence="2" id="KW-0238">DNA-binding</keyword>
<dbReference type="InterPro" id="IPR036894">
    <property type="entry name" value="YbaB-like_sf"/>
</dbReference>
<dbReference type="Pfam" id="PF02575">
    <property type="entry name" value="YbaB_DNA_bd"/>
    <property type="match status" value="1"/>
</dbReference>
<feature type="compositionally biased region" description="Basic and acidic residues" evidence="1">
    <location>
        <begin position="145"/>
        <end position="163"/>
    </location>
</feature>
<dbReference type="EMBL" id="SFCC01000004">
    <property type="protein sequence ID" value="RZQ64163.1"/>
    <property type="molecule type" value="Genomic_DNA"/>
</dbReference>
<dbReference type="Proteomes" id="UP000292003">
    <property type="component" value="Unassembled WGS sequence"/>
</dbReference>
<dbReference type="GO" id="GO:0003677">
    <property type="term" value="F:DNA binding"/>
    <property type="evidence" value="ECO:0007669"/>
    <property type="project" value="UniProtKB-KW"/>
</dbReference>
<gene>
    <name evidence="2" type="ORF">EWH70_09210</name>
</gene>
<dbReference type="OrthoDB" id="3630067at2"/>
<proteinExistence type="predicted"/>
<evidence type="ECO:0000313" key="3">
    <source>
        <dbReference type="Proteomes" id="UP000292003"/>
    </source>
</evidence>
<comment type="caution">
    <text evidence="2">The sequence shown here is derived from an EMBL/GenBank/DDBJ whole genome shotgun (WGS) entry which is preliminary data.</text>
</comment>
<evidence type="ECO:0000256" key="1">
    <source>
        <dbReference type="SAM" id="MobiDB-lite"/>
    </source>
</evidence>
<keyword evidence="3" id="KW-1185">Reference proteome</keyword>
<dbReference type="AlphaFoldDB" id="A0A4Q7JCA0"/>
<sequence>MSAEMDRLLAEFEKFQSKIEQAQTQFSTVGEMQSELTTLEAQAVSPDRSVTVVAGPGGSVRDIQLTADAMRQQPQQLAATILATLHRAVADAAQQQAGIVDAHMGAAFNLNLKDQVFEAQAEALGTTAADLKSKISEESPPSAKPTRDDGDFSEETVLRRADEPATGGTQAPSTSSAGDQFLKNLFDNEEDHR</sequence>
<evidence type="ECO:0000313" key="2">
    <source>
        <dbReference type="EMBL" id="RZQ64163.1"/>
    </source>
</evidence>
<name>A0A4Q7JCA0_9PSEU</name>
<reference evidence="2 3" key="1">
    <citation type="submission" date="2019-02" db="EMBL/GenBank/DDBJ databases">
        <title>Draft genome sequence of Amycolatopsis sp. 8-3EHSu isolated from roots of Suaeda maritima.</title>
        <authorList>
            <person name="Duangmal K."/>
            <person name="Chantavorakit T."/>
        </authorList>
    </citation>
    <scope>NUCLEOTIDE SEQUENCE [LARGE SCALE GENOMIC DNA]</scope>
    <source>
        <strain evidence="2 3">8-3EHSu</strain>
    </source>
</reference>
<feature type="compositionally biased region" description="Polar residues" evidence="1">
    <location>
        <begin position="167"/>
        <end position="178"/>
    </location>
</feature>
<dbReference type="RefSeq" id="WP_130474875.1">
    <property type="nucleotide sequence ID" value="NZ_SFCC01000004.1"/>
</dbReference>
<feature type="region of interest" description="Disordered" evidence="1">
    <location>
        <begin position="131"/>
        <end position="193"/>
    </location>
</feature>
<accession>A0A4Q7JCA0</accession>
<dbReference type="Gene3D" id="3.30.1310.10">
    <property type="entry name" value="Nucleoid-associated protein YbaB-like domain"/>
    <property type="match status" value="1"/>
</dbReference>